<evidence type="ECO:0000313" key="2">
    <source>
        <dbReference type="Proteomes" id="UP000076408"/>
    </source>
</evidence>
<dbReference type="VEuPathDB" id="VectorBase:ASTEI20_032435"/>
<proteinExistence type="predicted"/>
<dbReference type="Gene3D" id="1.10.720.30">
    <property type="entry name" value="SAP domain"/>
    <property type="match status" value="1"/>
</dbReference>
<reference evidence="2" key="1">
    <citation type="journal article" date="2014" name="Genome Biol.">
        <title>Genome analysis of a major urban malaria vector mosquito, Anopheles stephensi.</title>
        <authorList>
            <person name="Jiang X."/>
            <person name="Peery A."/>
            <person name="Hall A.B."/>
            <person name="Sharma A."/>
            <person name="Chen X.G."/>
            <person name="Waterhouse R.M."/>
            <person name="Komissarov A."/>
            <person name="Riehle M.M."/>
            <person name="Shouche Y."/>
            <person name="Sharakhova M.V."/>
            <person name="Lawson D."/>
            <person name="Pakpour N."/>
            <person name="Arensburger P."/>
            <person name="Davidson V.L."/>
            <person name="Eiglmeier K."/>
            <person name="Emrich S."/>
            <person name="George P."/>
            <person name="Kennedy R.C."/>
            <person name="Mane S.P."/>
            <person name="Maslen G."/>
            <person name="Oringanje C."/>
            <person name="Qi Y."/>
            <person name="Settlage R."/>
            <person name="Tojo M."/>
            <person name="Tubio J.M."/>
            <person name="Unger M.F."/>
            <person name="Wang B."/>
            <person name="Vernick K.D."/>
            <person name="Ribeiro J.M."/>
            <person name="James A.A."/>
            <person name="Michel K."/>
            <person name="Riehle M.A."/>
            <person name="Luckhart S."/>
            <person name="Sharakhov I.V."/>
            <person name="Tu Z."/>
        </authorList>
    </citation>
    <scope>NUCLEOTIDE SEQUENCE [LARGE SCALE GENOMIC DNA]</scope>
    <source>
        <strain evidence="2">Indian</strain>
    </source>
</reference>
<protein>
    <submittedName>
        <fullName evidence="1">Uncharacterized protein</fullName>
    </submittedName>
</protein>
<sequence>MSNEELIATLVDECTRVGLTKKCETRGLAMSGTKEELAARIVEYDRQNQADGVLEASVYGDVENFTDAMPATVIIGFNDVKDALNPFTGKGESVVAWILDFEDQCKVFCWSELHKFVYAKRLLEGPAKAFVRSLPNVASWKQLKSALIEEFEETTSSASIHELLRQRKKKNDESFLEYVYAMVEIGKRGKVDEVSL</sequence>
<reference evidence="1" key="2">
    <citation type="submission" date="2020-05" db="UniProtKB">
        <authorList>
            <consortium name="EnsemblMetazoa"/>
        </authorList>
    </citation>
    <scope>IDENTIFICATION</scope>
    <source>
        <strain evidence="1">Indian</strain>
    </source>
</reference>
<dbReference type="SUPFAM" id="SSF68906">
    <property type="entry name" value="SAP domain"/>
    <property type="match status" value="1"/>
</dbReference>
<organism evidence="1 2">
    <name type="scientific">Anopheles stephensi</name>
    <name type="common">Indo-Pakistan malaria mosquito</name>
    <dbReference type="NCBI Taxonomy" id="30069"/>
    <lineage>
        <taxon>Eukaryota</taxon>
        <taxon>Metazoa</taxon>
        <taxon>Ecdysozoa</taxon>
        <taxon>Arthropoda</taxon>
        <taxon>Hexapoda</taxon>
        <taxon>Insecta</taxon>
        <taxon>Pterygota</taxon>
        <taxon>Neoptera</taxon>
        <taxon>Endopterygota</taxon>
        <taxon>Diptera</taxon>
        <taxon>Nematocera</taxon>
        <taxon>Culicoidea</taxon>
        <taxon>Culicidae</taxon>
        <taxon>Anophelinae</taxon>
        <taxon>Anopheles</taxon>
    </lineage>
</organism>
<dbReference type="EnsemblMetazoa" id="ASTEI11570-RA">
    <property type="protein sequence ID" value="ASTEI11570-PA"/>
    <property type="gene ID" value="ASTEI11570"/>
</dbReference>
<dbReference type="VEuPathDB" id="VectorBase:ASTE009596"/>
<evidence type="ECO:0000313" key="1">
    <source>
        <dbReference type="EnsemblMetazoa" id="ASTEI11570-PA"/>
    </source>
</evidence>
<dbReference type="AlphaFoldDB" id="A0A182YSY4"/>
<dbReference type="VEuPathDB" id="VectorBase:ASTEI11570"/>
<dbReference type="OMA" id="WVIEFET"/>
<name>A0A182YSY4_ANOST</name>
<dbReference type="Proteomes" id="UP000076408">
    <property type="component" value="Unassembled WGS sequence"/>
</dbReference>
<dbReference type="InterPro" id="IPR036361">
    <property type="entry name" value="SAP_dom_sf"/>
</dbReference>
<accession>A0A182YSY4</accession>
<keyword evidence="2" id="KW-1185">Reference proteome</keyword>
<dbReference type="STRING" id="30069.A0A182YSY4"/>